<feature type="domain" description="Glycosyltransferase 2-like" evidence="13">
    <location>
        <begin position="221"/>
        <end position="413"/>
    </location>
</feature>
<keyword evidence="7" id="KW-0328">Glycosyltransferase</keyword>
<evidence type="ECO:0000256" key="9">
    <source>
        <dbReference type="ARBA" id="ARBA00022692"/>
    </source>
</evidence>
<dbReference type="InterPro" id="IPR001173">
    <property type="entry name" value="Glyco_trans_2-like"/>
</dbReference>
<evidence type="ECO:0000256" key="7">
    <source>
        <dbReference type="ARBA" id="ARBA00022676"/>
    </source>
</evidence>
<evidence type="ECO:0000256" key="11">
    <source>
        <dbReference type="ARBA" id="ARBA00023136"/>
    </source>
</evidence>
<keyword evidence="6" id="KW-0997">Cell inner membrane</keyword>
<feature type="transmembrane region" description="Helical" evidence="12">
    <location>
        <begin position="399"/>
        <end position="421"/>
    </location>
</feature>
<comment type="pathway">
    <text evidence="2">Glycan metabolism; osmoregulated periplasmic glucan (OPG) biosynthesis.</text>
</comment>
<dbReference type="Gene3D" id="3.90.550.10">
    <property type="entry name" value="Spore Coat Polysaccharide Biosynthesis Protein SpsA, Chain A"/>
    <property type="match status" value="1"/>
</dbReference>
<accession>A0A2Z4PVV5</accession>
<dbReference type="InterPro" id="IPR050321">
    <property type="entry name" value="Glycosyltr_2/OpgH_subfam"/>
</dbReference>
<evidence type="ECO:0000256" key="12">
    <source>
        <dbReference type="SAM" id="Phobius"/>
    </source>
</evidence>
<feature type="transmembrane region" description="Helical" evidence="12">
    <location>
        <begin position="80"/>
        <end position="105"/>
    </location>
</feature>
<evidence type="ECO:0000256" key="5">
    <source>
        <dbReference type="ARBA" id="ARBA00022475"/>
    </source>
</evidence>
<dbReference type="SUPFAM" id="SSF53448">
    <property type="entry name" value="Nucleotide-diphospho-sugar transferases"/>
    <property type="match status" value="1"/>
</dbReference>
<gene>
    <name evidence="14" type="ORF">A8139_17150</name>
</gene>
<sequence length="717" mass="80668">MFNKEVDAKRALPTISPLDMPRHAVNEASHARKAKFSSHDIVTFLARLFVLICTIGLSWYGATEMYSVLSTNAIAGLQWLFLVLFCINFTWISFAFSQATLGLLYQLWPFSGRRKERDVDGVTAILLPVYNEDPSRIRANIQAMHEDIVKQASGKFAFFILSDTNKADTWVAEEQAFHSLLNDDSAACPIFYRRRYDNAERKAGNIAEWVTNFGNDYECMIVLDADSLMGAECLISLTRRMSADSSLGLIQTLPTIIRADTLYSRIQQFANHCFGPIYASGLAAWHGGSSNFWGHNAIIRTKAFADACGLPVLAGKAPFGGHVMSHDFMEAALLRRAGWGVRFDTDLTASYEEAPPSLVDVIVRDRRWCQGNLQHKAFVFAKGFHFATRLHLLSGIMSYLSAVFWLLLIVVGFALAIQAYFVRPEYFANPSLFPTWPVFDFEKARSLFILSMGLVLAPKVYGWLAAMLNIRRCLQFGGPILLTLSILVETLLSALYAPILMLAQFQVVYGVFKGKDSGWKPQSREDGATPWKVAARAHFGHTVFGVVLAGGALFLSPELFYWSLPISFGLILSIPLSWLSGGRKRGNVIRYFGLLRAPEEKRPHPIVVLQHRYSTDLAQPRFDAALPSLTRLMSDASLFYWHLAQMPADESNKAFCRAWICAEWQIMNSENINSLLDHLSEKECIAILQHRTLMRAMRKYLPDNKQVMENSNKEVFA</sequence>
<evidence type="ECO:0000256" key="8">
    <source>
        <dbReference type="ARBA" id="ARBA00022679"/>
    </source>
</evidence>
<evidence type="ECO:0000256" key="1">
    <source>
        <dbReference type="ARBA" id="ARBA00004429"/>
    </source>
</evidence>
<feature type="transmembrane region" description="Helical" evidence="12">
    <location>
        <begin position="41"/>
        <end position="60"/>
    </location>
</feature>
<organism evidence="14 15">
    <name type="scientific">Marinomonas primoryensis</name>
    <dbReference type="NCBI Taxonomy" id="178399"/>
    <lineage>
        <taxon>Bacteria</taxon>
        <taxon>Pseudomonadati</taxon>
        <taxon>Pseudomonadota</taxon>
        <taxon>Gammaproteobacteria</taxon>
        <taxon>Oceanospirillales</taxon>
        <taxon>Oceanospirillaceae</taxon>
        <taxon>Marinomonas</taxon>
    </lineage>
</organism>
<evidence type="ECO:0000256" key="10">
    <source>
        <dbReference type="ARBA" id="ARBA00022989"/>
    </source>
</evidence>
<keyword evidence="9 12" id="KW-0812">Transmembrane</keyword>
<keyword evidence="10 12" id="KW-1133">Transmembrane helix</keyword>
<dbReference type="PANTHER" id="PTHR43867">
    <property type="entry name" value="CELLULOSE SYNTHASE CATALYTIC SUBUNIT A [UDP-FORMING]"/>
    <property type="match status" value="1"/>
</dbReference>
<evidence type="ECO:0000313" key="15">
    <source>
        <dbReference type="Proteomes" id="UP000249898"/>
    </source>
</evidence>
<dbReference type="Proteomes" id="UP000249898">
    <property type="component" value="Chromosome"/>
</dbReference>
<comment type="similarity">
    <text evidence="3">Belongs to the glycosyltransferase 2 family. OpgH subfamily.</text>
</comment>
<keyword evidence="5" id="KW-1003">Cell membrane</keyword>
<dbReference type="CDD" id="cd04191">
    <property type="entry name" value="Glucan_BSP_MdoH"/>
    <property type="match status" value="1"/>
</dbReference>
<evidence type="ECO:0000256" key="4">
    <source>
        <dbReference type="ARBA" id="ARBA00020585"/>
    </source>
</evidence>
<dbReference type="OrthoDB" id="9775281at2"/>
<evidence type="ECO:0000313" key="14">
    <source>
        <dbReference type="EMBL" id="AWY01495.1"/>
    </source>
</evidence>
<proteinExistence type="inferred from homology"/>
<evidence type="ECO:0000256" key="3">
    <source>
        <dbReference type="ARBA" id="ARBA00009337"/>
    </source>
</evidence>
<keyword evidence="8 14" id="KW-0808">Transferase</keyword>
<dbReference type="InterPro" id="IPR029044">
    <property type="entry name" value="Nucleotide-diphossugar_trans"/>
</dbReference>
<evidence type="ECO:0000259" key="13">
    <source>
        <dbReference type="Pfam" id="PF13632"/>
    </source>
</evidence>
<dbReference type="EMBL" id="CP016181">
    <property type="protein sequence ID" value="AWY01495.1"/>
    <property type="molecule type" value="Genomic_DNA"/>
</dbReference>
<keyword evidence="11 12" id="KW-0472">Membrane</keyword>
<feature type="transmembrane region" description="Helical" evidence="12">
    <location>
        <begin position="447"/>
        <end position="466"/>
    </location>
</feature>
<protein>
    <recommendedName>
        <fullName evidence="4">Glucans biosynthesis glucosyltransferase H</fullName>
    </recommendedName>
</protein>
<dbReference type="NCBIfam" id="NF003958">
    <property type="entry name" value="PRK05454.2-1"/>
    <property type="match status" value="1"/>
</dbReference>
<feature type="transmembrane region" description="Helical" evidence="12">
    <location>
        <begin position="560"/>
        <end position="580"/>
    </location>
</feature>
<dbReference type="GO" id="GO:0005886">
    <property type="term" value="C:plasma membrane"/>
    <property type="evidence" value="ECO:0007669"/>
    <property type="project" value="UniProtKB-SubCell"/>
</dbReference>
<evidence type="ECO:0000256" key="6">
    <source>
        <dbReference type="ARBA" id="ARBA00022519"/>
    </source>
</evidence>
<reference evidence="14 15" key="1">
    <citation type="submission" date="2016-06" db="EMBL/GenBank/DDBJ databases">
        <title>The sequenced genome of the ice-adhering bacterium Marinomonas primoryensis, from Antarctica.</title>
        <authorList>
            <person name="Graham L."/>
            <person name="Vance T.D.R."/>
            <person name="Davies P.L."/>
        </authorList>
    </citation>
    <scope>NUCLEOTIDE SEQUENCE [LARGE SCALE GENOMIC DNA]</scope>
    <source>
        <strain evidence="14 15">AceL</strain>
    </source>
</reference>
<dbReference type="AlphaFoldDB" id="A0A2Z4PVV5"/>
<dbReference type="RefSeq" id="WP_112140042.1">
    <property type="nucleotide sequence ID" value="NZ_CP016181.1"/>
</dbReference>
<evidence type="ECO:0000256" key="2">
    <source>
        <dbReference type="ARBA" id="ARBA00005001"/>
    </source>
</evidence>
<dbReference type="Pfam" id="PF13632">
    <property type="entry name" value="Glyco_trans_2_3"/>
    <property type="match status" value="1"/>
</dbReference>
<name>A0A2Z4PVV5_9GAMM</name>
<comment type="subcellular location">
    <subcellularLocation>
        <location evidence="1">Cell inner membrane</location>
        <topology evidence="1">Multi-pass membrane protein</topology>
    </subcellularLocation>
</comment>
<dbReference type="PANTHER" id="PTHR43867:SF5">
    <property type="entry name" value="GLUCANS BIOSYNTHESIS GLUCOSYLTRANSFERASE H"/>
    <property type="match status" value="1"/>
</dbReference>
<dbReference type="NCBIfam" id="NF003962">
    <property type="entry name" value="PRK05454.2-5"/>
    <property type="match status" value="1"/>
</dbReference>
<dbReference type="GO" id="GO:0016758">
    <property type="term" value="F:hexosyltransferase activity"/>
    <property type="evidence" value="ECO:0007669"/>
    <property type="project" value="TreeGrafter"/>
</dbReference>